<dbReference type="InterPro" id="IPR002639">
    <property type="entry name" value="UreF"/>
</dbReference>
<dbReference type="GO" id="GO:0005737">
    <property type="term" value="C:cytoplasm"/>
    <property type="evidence" value="ECO:0007669"/>
    <property type="project" value="UniProtKB-SubCell"/>
</dbReference>
<comment type="subunit">
    <text evidence="3">UreD, UreF and UreG form a complex that acts as a GTP-hydrolysis-dependent molecular chaperone, activating the urease apoprotein by helping to assemble the nickel containing metallocenter of UreC. The UreE protein probably delivers the nickel.</text>
</comment>
<feature type="transmembrane region" description="Helical" evidence="4">
    <location>
        <begin position="15"/>
        <end position="44"/>
    </location>
</feature>
<dbReference type="Pfam" id="PF01730">
    <property type="entry name" value="UreF"/>
    <property type="match status" value="1"/>
</dbReference>
<dbReference type="PANTHER" id="PTHR33620:SF1">
    <property type="entry name" value="UREASE ACCESSORY PROTEIN F"/>
    <property type="match status" value="1"/>
</dbReference>
<evidence type="ECO:0000256" key="3">
    <source>
        <dbReference type="HAMAP-Rule" id="MF_01385"/>
    </source>
</evidence>
<name>A0A0E4BMG2_9BRAD</name>
<reference evidence="5 6" key="1">
    <citation type="submission" date="2014-11" db="EMBL/GenBank/DDBJ databases">
        <title>Symbiosis island explosion on the genome of extra-slow-growing strains of soybean bradyrhizobia with massive insertion sequences.</title>
        <authorList>
            <person name="Iida T."/>
            <person name="Minamisawa K."/>
        </authorList>
    </citation>
    <scope>NUCLEOTIDE SEQUENCE [LARGE SCALE GENOMIC DNA]</scope>
    <source>
        <strain evidence="5 6">NK6</strain>
    </source>
</reference>
<keyword evidence="4" id="KW-1133">Transmembrane helix</keyword>
<evidence type="ECO:0000313" key="6">
    <source>
        <dbReference type="Proteomes" id="UP000063308"/>
    </source>
</evidence>
<evidence type="ECO:0000256" key="1">
    <source>
        <dbReference type="ARBA" id="ARBA00022988"/>
    </source>
</evidence>
<comment type="similarity">
    <text evidence="3">Belongs to the UreF family.</text>
</comment>
<keyword evidence="3" id="KW-0963">Cytoplasm</keyword>
<dbReference type="AlphaFoldDB" id="A0A0E4BMG2"/>
<dbReference type="GO" id="GO:0016151">
    <property type="term" value="F:nickel cation binding"/>
    <property type="evidence" value="ECO:0007669"/>
    <property type="project" value="UniProtKB-UniRule"/>
</dbReference>
<keyword evidence="2 3" id="KW-0143">Chaperone</keyword>
<dbReference type="HAMAP" id="MF_01385">
    <property type="entry name" value="UreF"/>
    <property type="match status" value="1"/>
</dbReference>
<organism evidence="5 6">
    <name type="scientific">Bradyrhizobium diazoefficiens</name>
    <dbReference type="NCBI Taxonomy" id="1355477"/>
    <lineage>
        <taxon>Bacteria</taxon>
        <taxon>Pseudomonadati</taxon>
        <taxon>Pseudomonadota</taxon>
        <taxon>Alphaproteobacteria</taxon>
        <taxon>Hyphomicrobiales</taxon>
        <taxon>Nitrobacteraceae</taxon>
        <taxon>Bradyrhizobium</taxon>
    </lineage>
</organism>
<proteinExistence type="inferred from homology"/>
<dbReference type="PANTHER" id="PTHR33620">
    <property type="entry name" value="UREASE ACCESSORY PROTEIN F"/>
    <property type="match status" value="1"/>
</dbReference>
<protein>
    <recommendedName>
        <fullName evidence="3">Urease accessory protein UreF</fullName>
    </recommendedName>
</protein>
<dbReference type="EMBL" id="AP014685">
    <property type="protein sequence ID" value="BAR55896.1"/>
    <property type="molecule type" value="Genomic_DNA"/>
</dbReference>
<accession>A0A0E4BMG2</accession>
<dbReference type="Proteomes" id="UP000063308">
    <property type="component" value="Chromosome"/>
</dbReference>
<sequence>MPTPVMRMATMTMRIMITAITTTIMATIIMITTVMIITATTIMIMPRMTMGTITIITTSIATIPTTTTATSMLMTTNEPVNAGDLAAREAAALYRLMTWLSPAFPVGGFSYSSGIEWAVEAGDITDTATLADWLDTMLGDGSGFCDATFLVQAYRATEAGEETSLRDIAELASAFVPSRERQLETTSQGRAFIDIARAAWDAEGLDAMVAACRTPLVYPVAVGVVAAMHGVPLAPTLHAFLHAVVSNWISAATRLIPLGQTDSQRVLVRLEAAVAATATRALSATLDDLGSATFRADLASLRHETQYTRLFRS</sequence>
<evidence type="ECO:0000256" key="4">
    <source>
        <dbReference type="SAM" id="Phobius"/>
    </source>
</evidence>
<keyword evidence="4" id="KW-0472">Membrane</keyword>
<dbReference type="InterPro" id="IPR038277">
    <property type="entry name" value="UreF_sf"/>
</dbReference>
<dbReference type="Gene3D" id="1.10.4190.10">
    <property type="entry name" value="Urease accessory protein UreF"/>
    <property type="match status" value="1"/>
</dbReference>
<evidence type="ECO:0000256" key="2">
    <source>
        <dbReference type="ARBA" id="ARBA00023186"/>
    </source>
</evidence>
<comment type="subcellular location">
    <subcellularLocation>
        <location evidence="3">Cytoplasm</location>
    </subcellularLocation>
</comment>
<comment type="function">
    <text evidence="3">Required for maturation of urease via the functional incorporation of the urease nickel metallocenter.</text>
</comment>
<keyword evidence="1 3" id="KW-0996">Nickel insertion</keyword>
<evidence type="ECO:0000313" key="5">
    <source>
        <dbReference type="EMBL" id="BAR55896.1"/>
    </source>
</evidence>
<keyword evidence="4" id="KW-0812">Transmembrane</keyword>
<gene>
    <name evidence="3" type="primary">ureF</name>
    <name evidence="5" type="ORF">NK6_2715</name>
</gene>